<dbReference type="Pfam" id="PF00364">
    <property type="entry name" value="Biotin_lipoyl"/>
    <property type="match status" value="1"/>
</dbReference>
<dbReference type="GO" id="GO:0016407">
    <property type="term" value="F:acetyltransferase activity"/>
    <property type="evidence" value="ECO:0007669"/>
    <property type="project" value="TreeGrafter"/>
</dbReference>
<dbReference type="PANTHER" id="PTHR43178:SF14">
    <property type="entry name" value="LIPOAMIDE ACYLTRANSFERASE COMPONENT OF BRANCHED-CHAIN ALPHA-KETO ACID DEHYDROGENASE COMPLEX, MITOCHONDRIAL"/>
    <property type="match status" value="1"/>
</dbReference>
<keyword evidence="9" id="KW-1185">Reference proteome</keyword>
<dbReference type="InterPro" id="IPR000089">
    <property type="entry name" value="Biotin_lipoyl"/>
</dbReference>
<evidence type="ECO:0000256" key="4">
    <source>
        <dbReference type="ARBA" id="ARBA00038880"/>
    </source>
</evidence>
<name>A0A8S0PEH6_OLEEU</name>
<dbReference type="InterPro" id="IPR050743">
    <property type="entry name" value="2-oxoacid_DH_E2_comp"/>
</dbReference>
<dbReference type="Gene3D" id="2.40.50.100">
    <property type="match status" value="1"/>
</dbReference>
<comment type="caution">
    <text evidence="8">The sequence shown here is derived from an EMBL/GenBank/DDBJ whole genome shotgun (WGS) entry which is preliminary data.</text>
</comment>
<dbReference type="Gramene" id="OE9A021544T1">
    <property type="protein sequence ID" value="OE9A021544C1"/>
    <property type="gene ID" value="OE9A021544"/>
</dbReference>
<feature type="domain" description="Lipoyl-binding" evidence="7">
    <location>
        <begin position="41"/>
        <end position="76"/>
    </location>
</feature>
<dbReference type="AlphaFoldDB" id="A0A8S0PEH6"/>
<keyword evidence="2" id="KW-0808">Transferase</keyword>
<dbReference type="InterPro" id="IPR011053">
    <property type="entry name" value="Single_hybrid_motif"/>
</dbReference>
<dbReference type="EMBL" id="CACTIH010000061">
    <property type="protein sequence ID" value="CAA2945780.1"/>
    <property type="molecule type" value="Genomic_DNA"/>
</dbReference>
<evidence type="ECO:0000256" key="3">
    <source>
        <dbReference type="ARBA" id="ARBA00023315"/>
    </source>
</evidence>
<dbReference type="GO" id="GO:0031405">
    <property type="term" value="F:lipoic acid binding"/>
    <property type="evidence" value="ECO:0007669"/>
    <property type="project" value="TreeGrafter"/>
</dbReference>
<accession>A0A8S0PEH6</accession>
<dbReference type="SUPFAM" id="SSF51230">
    <property type="entry name" value="Single hybrid motif"/>
    <property type="match status" value="1"/>
</dbReference>
<dbReference type="GO" id="GO:0005739">
    <property type="term" value="C:mitochondrion"/>
    <property type="evidence" value="ECO:0007669"/>
    <property type="project" value="TreeGrafter"/>
</dbReference>
<evidence type="ECO:0000256" key="5">
    <source>
        <dbReference type="ARBA" id="ARBA00039275"/>
    </source>
</evidence>
<dbReference type="OrthoDB" id="15567at2759"/>
<evidence type="ECO:0000313" key="9">
    <source>
        <dbReference type="Proteomes" id="UP000594638"/>
    </source>
</evidence>
<protein>
    <recommendedName>
        <fullName evidence="5">Lipoamide acyltransferase component of branched-chain alpha-keto acid dehydrogenase complex, mitochondrial</fullName>
        <ecNumber evidence="4">2.3.1.168</ecNumber>
    </recommendedName>
    <alternativeName>
        <fullName evidence="6">Branched-chain alpha-keto acid dehydrogenase complex component E2</fullName>
    </alternativeName>
</protein>
<evidence type="ECO:0000313" key="8">
    <source>
        <dbReference type="EMBL" id="CAA2945780.1"/>
    </source>
</evidence>
<evidence type="ECO:0000256" key="6">
    <source>
        <dbReference type="ARBA" id="ARBA00042008"/>
    </source>
</evidence>
<organism evidence="8 9">
    <name type="scientific">Olea europaea subsp. europaea</name>
    <dbReference type="NCBI Taxonomy" id="158383"/>
    <lineage>
        <taxon>Eukaryota</taxon>
        <taxon>Viridiplantae</taxon>
        <taxon>Streptophyta</taxon>
        <taxon>Embryophyta</taxon>
        <taxon>Tracheophyta</taxon>
        <taxon>Spermatophyta</taxon>
        <taxon>Magnoliopsida</taxon>
        <taxon>eudicotyledons</taxon>
        <taxon>Gunneridae</taxon>
        <taxon>Pentapetalae</taxon>
        <taxon>asterids</taxon>
        <taxon>lamiids</taxon>
        <taxon>Lamiales</taxon>
        <taxon>Oleaceae</taxon>
        <taxon>Oleeae</taxon>
        <taxon>Olea</taxon>
    </lineage>
</organism>
<keyword evidence="3 8" id="KW-0012">Acyltransferase</keyword>
<dbReference type="GO" id="GO:0043754">
    <property type="term" value="F:dihydrolipoamide branched chain acyltransferase activity"/>
    <property type="evidence" value="ECO:0007669"/>
    <property type="project" value="UniProtKB-EC"/>
</dbReference>
<comment type="cofactor">
    <cofactor evidence="1">
        <name>(R)-lipoate</name>
        <dbReference type="ChEBI" id="CHEBI:83088"/>
    </cofactor>
</comment>
<evidence type="ECO:0000259" key="7">
    <source>
        <dbReference type="Pfam" id="PF00364"/>
    </source>
</evidence>
<dbReference type="PANTHER" id="PTHR43178">
    <property type="entry name" value="DIHYDROLIPOAMIDE ACETYLTRANSFERASE COMPONENT OF PYRUVATE DEHYDROGENASE COMPLEX"/>
    <property type="match status" value="1"/>
</dbReference>
<evidence type="ECO:0000256" key="1">
    <source>
        <dbReference type="ARBA" id="ARBA00001938"/>
    </source>
</evidence>
<gene>
    <name evidence="8" type="ORF">OLEA9_A021544</name>
</gene>
<sequence>MADLLVNGMVDLPLVQTGKVIAECELLLRKDQLDIDEITWQGDQVKEFRPPCEVQSDKATIQITSRYKGKVTHVLHILVNIVKLTIKPLELEFIVKSNA</sequence>
<dbReference type="Proteomes" id="UP000594638">
    <property type="component" value="Unassembled WGS sequence"/>
</dbReference>
<proteinExistence type="predicted"/>
<dbReference type="EC" id="2.3.1.168" evidence="4"/>
<evidence type="ECO:0000256" key="2">
    <source>
        <dbReference type="ARBA" id="ARBA00022679"/>
    </source>
</evidence>
<reference evidence="8 9" key="1">
    <citation type="submission" date="2019-12" db="EMBL/GenBank/DDBJ databases">
        <authorList>
            <person name="Alioto T."/>
            <person name="Alioto T."/>
            <person name="Gomez Garrido J."/>
        </authorList>
    </citation>
    <scope>NUCLEOTIDE SEQUENCE [LARGE SCALE GENOMIC DNA]</scope>
</reference>